<accession>A0AAE9WKW3</accession>
<dbReference type="AlphaFoldDB" id="A0AAE9WKW3"/>
<dbReference type="EMBL" id="CP115529">
    <property type="protein sequence ID" value="WBY55570.1"/>
    <property type="molecule type" value="Genomic_DNA"/>
</dbReference>
<evidence type="ECO:0000313" key="2">
    <source>
        <dbReference type="Proteomes" id="UP001054126"/>
    </source>
</evidence>
<evidence type="ECO:0000313" key="1">
    <source>
        <dbReference type="EMBL" id="WBY55570.1"/>
    </source>
</evidence>
<sequence length="195" mass="23762">MKKIKFVGYLIIVGLIKNVICLNVIKNRNFEIVSDLPIYYKDGNKHMRKKMYMHINMHNFENNMNNDMLRNKYMNENDSDKYDLSKLKKIKNFISKYKLNINKEDIERVKAKTKELLLYKYNDAKKYYIIVSNKLKDDSVVYYNQFKNYYNISFNYLKDRYSNSYIQEYINKISFFNKPTHLSKMISYNSTYIYS</sequence>
<name>A0AAE9WKW3_PLAYO</name>
<proteinExistence type="predicted"/>
<organism evidence="1 2">
    <name type="scientific">Plasmodium yoelii yoelii</name>
    <dbReference type="NCBI Taxonomy" id="73239"/>
    <lineage>
        <taxon>Eukaryota</taxon>
        <taxon>Sar</taxon>
        <taxon>Alveolata</taxon>
        <taxon>Apicomplexa</taxon>
        <taxon>Aconoidasida</taxon>
        <taxon>Haemosporida</taxon>
        <taxon>Plasmodiidae</taxon>
        <taxon>Plasmodium</taxon>
        <taxon>Plasmodium (Vinckeia)</taxon>
    </lineage>
</organism>
<reference evidence="1" key="1">
    <citation type="submission" date="2023-01" db="EMBL/GenBank/DDBJ databases">
        <title>Long-Read Genome Assembly and Gene Model Annotations for the Rodent Malaria Parasite Plasmodium yoelii 17XNL.</title>
        <authorList>
            <person name="Mitchell G.J."/>
            <person name="Sebastian A."/>
            <person name="Albert I."/>
            <person name="Lindner S.E."/>
        </authorList>
    </citation>
    <scope>NUCLEOTIDE SEQUENCE</scope>
    <source>
        <strain evidence="1">17XNL clone 1.1</strain>
    </source>
</reference>
<protein>
    <submittedName>
        <fullName evidence="1">Apicoplast integral membrane protein</fullName>
    </submittedName>
</protein>
<dbReference type="Proteomes" id="UP001054126">
    <property type="component" value="Chromosome 5"/>
</dbReference>
<gene>
    <name evidence="1" type="ORF">Py17XNL_000504424</name>
</gene>